<dbReference type="EMBL" id="LR794158">
    <property type="protein sequence ID" value="CAB3976386.1"/>
    <property type="molecule type" value="Genomic_DNA"/>
</dbReference>
<dbReference type="GO" id="GO:0000774">
    <property type="term" value="F:adenyl-nucleotide exchange factor activity"/>
    <property type="evidence" value="ECO:0007669"/>
    <property type="project" value="InterPro"/>
</dbReference>
<dbReference type="PANTHER" id="PTHR21237">
    <property type="entry name" value="GRPE PROTEIN"/>
    <property type="match status" value="1"/>
</dbReference>
<comment type="similarity">
    <text evidence="1 3 4">Belongs to the GrpE family.</text>
</comment>
<dbReference type="KEGG" id="acil:ESZ_00184"/>
<dbReference type="InterPro" id="IPR013805">
    <property type="entry name" value="GrpE_CC"/>
</dbReference>
<dbReference type="Proteomes" id="UP000509549">
    <property type="component" value="Chromosome"/>
</dbReference>
<reference evidence="6 7" key="1">
    <citation type="submission" date="2020-04" db="EMBL/GenBank/DDBJ databases">
        <authorList>
            <person name="Graf S J."/>
        </authorList>
    </citation>
    <scope>NUCLEOTIDE SEQUENCE [LARGE SCALE GENOMIC DNA]</scope>
    <source>
        <strain evidence="6">1</strain>
    </source>
</reference>
<proteinExistence type="inferred from homology"/>
<dbReference type="GO" id="GO:0051082">
    <property type="term" value="F:unfolded protein binding"/>
    <property type="evidence" value="ECO:0007669"/>
    <property type="project" value="TreeGrafter"/>
</dbReference>
<comment type="subunit">
    <text evidence="3">Homodimer.</text>
</comment>
<evidence type="ECO:0000256" key="5">
    <source>
        <dbReference type="SAM" id="Coils"/>
    </source>
</evidence>
<dbReference type="RefSeq" id="WP_176604916.1">
    <property type="nucleotide sequence ID" value="NZ_LR794158.1"/>
</dbReference>
<dbReference type="GO" id="GO:0006457">
    <property type="term" value="P:protein folding"/>
    <property type="evidence" value="ECO:0007669"/>
    <property type="project" value="InterPro"/>
</dbReference>
<dbReference type="GO" id="GO:0042803">
    <property type="term" value="F:protein homodimerization activity"/>
    <property type="evidence" value="ECO:0007669"/>
    <property type="project" value="InterPro"/>
</dbReference>
<gene>
    <name evidence="3 6" type="primary">grpE</name>
    <name evidence="6" type="ORF">ESZ_00184</name>
</gene>
<evidence type="ECO:0000313" key="6">
    <source>
        <dbReference type="EMBL" id="CAB3976386.1"/>
    </source>
</evidence>
<evidence type="ECO:0000313" key="7">
    <source>
        <dbReference type="Proteomes" id="UP000509549"/>
    </source>
</evidence>
<keyword evidence="3" id="KW-0963">Cytoplasm</keyword>
<protein>
    <recommendedName>
        <fullName evidence="3">Protein GrpE</fullName>
    </recommendedName>
    <alternativeName>
        <fullName evidence="3">HSP-70 cofactor</fullName>
    </alternativeName>
</protein>
<dbReference type="AlphaFoldDB" id="A0A6J5JWW8"/>
<dbReference type="Pfam" id="PF01025">
    <property type="entry name" value="GrpE"/>
    <property type="match status" value="1"/>
</dbReference>
<accession>A0A6J5JWW8</accession>
<comment type="subcellular location">
    <subcellularLocation>
        <location evidence="3">Cytoplasm</location>
    </subcellularLocation>
</comment>
<dbReference type="GO" id="GO:0005737">
    <property type="term" value="C:cytoplasm"/>
    <property type="evidence" value="ECO:0007669"/>
    <property type="project" value="UniProtKB-SubCell"/>
</dbReference>
<dbReference type="PANTHER" id="PTHR21237:SF23">
    <property type="entry name" value="GRPE PROTEIN HOMOLOG, MITOCHONDRIAL"/>
    <property type="match status" value="1"/>
</dbReference>
<dbReference type="InterPro" id="IPR009012">
    <property type="entry name" value="GrpE_head"/>
</dbReference>
<dbReference type="HAMAP" id="MF_01151">
    <property type="entry name" value="GrpE"/>
    <property type="match status" value="1"/>
</dbReference>
<evidence type="ECO:0000256" key="2">
    <source>
        <dbReference type="ARBA" id="ARBA00023186"/>
    </source>
</evidence>
<evidence type="ECO:0000256" key="1">
    <source>
        <dbReference type="ARBA" id="ARBA00009054"/>
    </source>
</evidence>
<organism evidence="6 7">
    <name type="scientific">Candidatus Azoamicus ciliaticola</name>
    <dbReference type="NCBI Taxonomy" id="2652803"/>
    <lineage>
        <taxon>Bacteria</taxon>
        <taxon>Pseudomonadati</taxon>
        <taxon>Pseudomonadota</taxon>
        <taxon>Gammaproteobacteria</taxon>
        <taxon>Candidatus Azoamicaceae</taxon>
        <taxon>Candidatus Azoamicus</taxon>
    </lineage>
</organism>
<keyword evidence="7" id="KW-1185">Reference proteome</keyword>
<name>A0A6J5JWW8_9GAMM</name>
<dbReference type="Gene3D" id="2.30.22.10">
    <property type="entry name" value="Head domain of nucleotide exchange factor GrpE"/>
    <property type="match status" value="1"/>
</dbReference>
<sequence length="172" mass="20267">MNETNINNTQQNLNEKIESLNLEIDKLNNESKNNWELFVRCKAEMENLKKRTDKEILNTSNFALQNILCDFIPLLDSFELCFKKKTEDNLINIDGVILMHKMLLNILDKYNLKKISTEENEKLDISKHEAISVEYKDDIEEDDTIKTVLQNGYILNDRVLRYVKVSVLKRKN</sequence>
<dbReference type="SUPFAM" id="SSF51064">
    <property type="entry name" value="Head domain of nucleotide exchange factor GrpE"/>
    <property type="match status" value="1"/>
</dbReference>
<evidence type="ECO:0000256" key="3">
    <source>
        <dbReference type="HAMAP-Rule" id="MF_01151"/>
    </source>
</evidence>
<dbReference type="GO" id="GO:0051087">
    <property type="term" value="F:protein-folding chaperone binding"/>
    <property type="evidence" value="ECO:0007669"/>
    <property type="project" value="InterPro"/>
</dbReference>
<dbReference type="PRINTS" id="PR00773">
    <property type="entry name" value="GRPEPROTEIN"/>
</dbReference>
<dbReference type="InterPro" id="IPR000740">
    <property type="entry name" value="GrpE"/>
</dbReference>
<dbReference type="Gene3D" id="3.90.20.20">
    <property type="match status" value="1"/>
</dbReference>
<evidence type="ECO:0000256" key="4">
    <source>
        <dbReference type="RuleBase" id="RU004478"/>
    </source>
</evidence>
<keyword evidence="3" id="KW-0346">Stress response</keyword>
<dbReference type="CDD" id="cd00446">
    <property type="entry name" value="GrpE"/>
    <property type="match status" value="1"/>
</dbReference>
<feature type="coiled-coil region" evidence="5">
    <location>
        <begin position="3"/>
        <end position="30"/>
    </location>
</feature>
<keyword evidence="5" id="KW-0175">Coiled coil</keyword>
<keyword evidence="2 3" id="KW-0143">Chaperone</keyword>
<dbReference type="SUPFAM" id="SSF58014">
    <property type="entry name" value="Coiled-coil domain of nucleotide exchange factor GrpE"/>
    <property type="match status" value="1"/>
</dbReference>
<comment type="function">
    <text evidence="3">Participates actively in the response to hyperosmotic and heat shock by preventing the aggregation of stress-denatured proteins, in association with DnaK and GrpE. It is the nucleotide exchange factor for DnaK and may function as a thermosensor. Unfolded proteins bind initially to DnaJ; upon interaction with the DnaJ-bound protein, DnaK hydrolyzes its bound ATP, resulting in the formation of a stable complex. GrpE releases ADP from DnaK; ATP binding to DnaK triggers the release of the substrate protein, thus completing the reaction cycle. Several rounds of ATP-dependent interactions between DnaJ, DnaK and GrpE are required for fully efficient folding.</text>
</comment>